<feature type="domain" description="Damage-control phosphatase ARMT1-like metal-binding" evidence="1">
    <location>
        <begin position="47"/>
        <end position="190"/>
    </location>
</feature>
<dbReference type="Gene3D" id="3.40.50.10880">
    <property type="entry name" value="Uncharacterised protein PF01937, DUF89, domain 3"/>
    <property type="match status" value="2"/>
</dbReference>
<gene>
    <name evidence="2" type="ORF">ENV14_04035</name>
</gene>
<dbReference type="InterPro" id="IPR014444">
    <property type="entry name" value="PH1575-like"/>
</dbReference>
<organism evidence="2">
    <name type="scientific">Ignisphaera aggregans</name>
    <dbReference type="NCBI Taxonomy" id="334771"/>
    <lineage>
        <taxon>Archaea</taxon>
        <taxon>Thermoproteota</taxon>
        <taxon>Thermoprotei</taxon>
        <taxon>Desulfurococcales</taxon>
        <taxon>Desulfurococcaceae</taxon>
        <taxon>Ignisphaera</taxon>
    </lineage>
</organism>
<reference evidence="2" key="1">
    <citation type="journal article" date="2020" name="mSystems">
        <title>Genome- and Community-Level Interaction Insights into Carbon Utilization and Element Cycling Functions of Hydrothermarchaeota in Hydrothermal Sediment.</title>
        <authorList>
            <person name="Zhou Z."/>
            <person name="Liu Y."/>
            <person name="Xu W."/>
            <person name="Pan J."/>
            <person name="Luo Z.H."/>
            <person name="Li M."/>
        </authorList>
    </citation>
    <scope>NUCLEOTIDE SEQUENCE [LARGE SCALE GENOMIC DNA]</scope>
    <source>
        <strain evidence="2">SpSt-732</strain>
    </source>
</reference>
<proteinExistence type="predicted"/>
<evidence type="ECO:0000313" key="2">
    <source>
        <dbReference type="EMBL" id="HGI87545.1"/>
    </source>
</evidence>
<protein>
    <submittedName>
        <fullName evidence="2">DUF89 family protein</fullName>
    </submittedName>
</protein>
<evidence type="ECO:0000259" key="1">
    <source>
        <dbReference type="Pfam" id="PF01937"/>
    </source>
</evidence>
<dbReference type="InterPro" id="IPR036075">
    <property type="entry name" value="ARMT-1-like_metal-bd_sf"/>
</dbReference>
<dbReference type="InterPro" id="IPR002791">
    <property type="entry name" value="ARMT1-like_metal-bd"/>
</dbReference>
<comment type="caution">
    <text evidence="2">The sequence shown here is derived from an EMBL/GenBank/DDBJ whole genome shotgun (WGS) entry which is preliminary data.</text>
</comment>
<dbReference type="Gene3D" id="1.10.285.20">
    <property type="entry name" value="Uncharacterised protein PF01937, DUF89, domain 2"/>
    <property type="match status" value="1"/>
</dbReference>
<dbReference type="PIRSF" id="PIRSF006593">
    <property type="entry name" value="UCP006593"/>
    <property type="match status" value="1"/>
</dbReference>
<sequence>MWIDNGYCKLCLVYSRTKDLVTLGYSHKVSKLLVKLAEIVEKESGRSKAFTEAFEYVKVLIGSSDPYAETKKSLREIGKSVARIAERYLEAVNWDIREAMRLSAAANIIDTSVLGYENTRSLEEALWDKPVIEDPVELKKHGEVYLVLDNAGEAEIDKLLAKSLIKHGYKVTLVVREKAYEIDETIESLEREGIEVMATPESMPPVISIDRGFVIAKGIANAEAYAEAGRVESLHLFRAKCEVIARRLGIPKNGVLILTGTSVKKLFGRGP</sequence>
<name>A0A7C4FEA7_9CREN</name>
<dbReference type="EMBL" id="DTFF01000038">
    <property type="protein sequence ID" value="HGI87545.1"/>
    <property type="molecule type" value="Genomic_DNA"/>
</dbReference>
<dbReference type="SUPFAM" id="SSF111321">
    <property type="entry name" value="AF1104-like"/>
    <property type="match status" value="1"/>
</dbReference>
<dbReference type="Pfam" id="PF01937">
    <property type="entry name" value="ARMT1-like_dom"/>
    <property type="match status" value="1"/>
</dbReference>
<accession>A0A7C4FEA7</accession>
<dbReference type="AlphaFoldDB" id="A0A7C4FEA7"/>